<feature type="zinc finger region" description="TRAF-type" evidence="13">
    <location>
        <begin position="61"/>
        <end position="131"/>
    </location>
</feature>
<dbReference type="PROSITE" id="PS50145">
    <property type="entry name" value="ZF_TRAF"/>
    <property type="match status" value="1"/>
</dbReference>
<evidence type="ECO:0000256" key="15">
    <source>
        <dbReference type="SAM" id="MobiDB-lite"/>
    </source>
</evidence>
<dbReference type="GO" id="GO:0004867">
    <property type="term" value="F:serine-type endopeptidase inhibitor activity"/>
    <property type="evidence" value="ECO:0007669"/>
    <property type="project" value="InterPro"/>
</dbReference>
<comment type="caution">
    <text evidence="17">The sequence shown here is derived from an EMBL/GenBank/DDBJ whole genome shotgun (WGS) entry which is preliminary data.</text>
</comment>
<name>A0AA88MUI4_TACVA</name>
<dbReference type="SUPFAM" id="SSF56574">
    <property type="entry name" value="Serpins"/>
    <property type="match status" value="2"/>
</dbReference>
<evidence type="ECO:0000256" key="9">
    <source>
        <dbReference type="ARBA" id="ARBA00037352"/>
    </source>
</evidence>
<dbReference type="InterPro" id="IPR000215">
    <property type="entry name" value="Serpin_fam"/>
</dbReference>
<keyword evidence="6 13" id="KW-0863">Zinc-finger</keyword>
<dbReference type="InterPro" id="IPR001293">
    <property type="entry name" value="Znf_TRAF"/>
</dbReference>
<keyword evidence="4 13" id="KW-0479">Metal-binding</keyword>
<feature type="compositionally biased region" description="Polar residues" evidence="15">
    <location>
        <begin position="203"/>
        <end position="212"/>
    </location>
</feature>
<keyword evidence="3" id="KW-0964">Secreted</keyword>
<evidence type="ECO:0000256" key="8">
    <source>
        <dbReference type="ARBA" id="ARBA00023180"/>
    </source>
</evidence>
<evidence type="ECO:0000256" key="12">
    <source>
        <dbReference type="ARBA" id="ARBA00043177"/>
    </source>
</evidence>
<feature type="compositionally biased region" description="Basic and acidic residues" evidence="15">
    <location>
        <begin position="593"/>
        <end position="602"/>
    </location>
</feature>
<keyword evidence="18" id="KW-1185">Reference proteome</keyword>
<feature type="region of interest" description="Disordered" evidence="15">
    <location>
        <begin position="320"/>
        <end position="339"/>
    </location>
</feature>
<feature type="compositionally biased region" description="Low complexity" evidence="15">
    <location>
        <begin position="328"/>
        <end position="339"/>
    </location>
</feature>
<dbReference type="InterPro" id="IPR036186">
    <property type="entry name" value="Serpin_sf"/>
</dbReference>
<dbReference type="InterPro" id="IPR049439">
    <property type="entry name" value="TRAFD1-XIAF1_Znf"/>
</dbReference>
<organism evidence="17 18">
    <name type="scientific">Tachysurus vachellii</name>
    <name type="common">Darkbarbel catfish</name>
    <name type="synonym">Pelteobagrus vachellii</name>
    <dbReference type="NCBI Taxonomy" id="175792"/>
    <lineage>
        <taxon>Eukaryota</taxon>
        <taxon>Metazoa</taxon>
        <taxon>Chordata</taxon>
        <taxon>Craniata</taxon>
        <taxon>Vertebrata</taxon>
        <taxon>Euteleostomi</taxon>
        <taxon>Actinopterygii</taxon>
        <taxon>Neopterygii</taxon>
        <taxon>Teleostei</taxon>
        <taxon>Ostariophysi</taxon>
        <taxon>Siluriformes</taxon>
        <taxon>Bagridae</taxon>
        <taxon>Tachysurus</taxon>
    </lineage>
</organism>
<feature type="region of interest" description="Disordered" evidence="15">
    <location>
        <begin position="380"/>
        <end position="415"/>
    </location>
</feature>
<feature type="region of interest" description="Disordered" evidence="15">
    <location>
        <begin position="455"/>
        <end position="488"/>
    </location>
</feature>
<comment type="similarity">
    <text evidence="2 14">Belongs to the serpin family.</text>
</comment>
<feature type="domain" description="TRAF-type" evidence="16">
    <location>
        <begin position="61"/>
        <end position="131"/>
    </location>
</feature>
<reference evidence="17" key="1">
    <citation type="submission" date="2023-08" db="EMBL/GenBank/DDBJ databases">
        <title>Pelteobagrus vachellii genome.</title>
        <authorList>
            <person name="Liu H."/>
        </authorList>
    </citation>
    <scope>NUCLEOTIDE SEQUENCE</scope>
    <source>
        <strain evidence="17">PRFRI_2022a</strain>
        <tissue evidence="17">Muscle</tissue>
    </source>
</reference>
<dbReference type="InterPro" id="IPR042178">
    <property type="entry name" value="Serpin_sf_1"/>
</dbReference>
<keyword evidence="7 13" id="KW-0862">Zinc</keyword>
<comment type="subcellular location">
    <subcellularLocation>
        <location evidence="1">Secreted</location>
    </subcellularLocation>
</comment>
<dbReference type="Pfam" id="PF00079">
    <property type="entry name" value="Serpin"/>
    <property type="match status" value="2"/>
</dbReference>
<keyword evidence="8" id="KW-0325">Glycoprotein</keyword>
<dbReference type="GO" id="GO:0005615">
    <property type="term" value="C:extracellular space"/>
    <property type="evidence" value="ECO:0007669"/>
    <property type="project" value="InterPro"/>
</dbReference>
<accession>A0AA88MUI4</accession>
<dbReference type="Proteomes" id="UP001187315">
    <property type="component" value="Unassembled WGS sequence"/>
</dbReference>
<evidence type="ECO:0000256" key="10">
    <source>
        <dbReference type="ARBA" id="ARBA00039512"/>
    </source>
</evidence>
<evidence type="ECO:0000256" key="5">
    <source>
        <dbReference type="ARBA" id="ARBA00022729"/>
    </source>
</evidence>
<dbReference type="FunFam" id="3.30.497.10:FF:000001">
    <property type="entry name" value="Serine protease inhibitor"/>
    <property type="match status" value="2"/>
</dbReference>
<evidence type="ECO:0000256" key="14">
    <source>
        <dbReference type="RuleBase" id="RU000411"/>
    </source>
</evidence>
<evidence type="ECO:0000256" key="11">
    <source>
        <dbReference type="ARBA" id="ARBA00042967"/>
    </source>
</evidence>
<dbReference type="InterPro" id="IPR042185">
    <property type="entry name" value="Serpin_sf_2"/>
</dbReference>
<evidence type="ECO:0000313" key="18">
    <source>
        <dbReference type="Proteomes" id="UP001187315"/>
    </source>
</evidence>
<dbReference type="InterPro" id="IPR023796">
    <property type="entry name" value="Serpin_dom"/>
</dbReference>
<feature type="compositionally biased region" description="Basic and acidic residues" evidence="15">
    <location>
        <begin position="541"/>
        <end position="551"/>
    </location>
</feature>
<feature type="compositionally biased region" description="Polar residues" evidence="15">
    <location>
        <begin position="520"/>
        <end position="532"/>
    </location>
</feature>
<dbReference type="Gene3D" id="3.30.497.10">
    <property type="entry name" value="Antithrombin, subunit I, domain 2"/>
    <property type="match status" value="2"/>
</dbReference>
<evidence type="ECO:0000256" key="6">
    <source>
        <dbReference type="ARBA" id="ARBA00022771"/>
    </source>
</evidence>
<gene>
    <name evidence="17" type="ORF">Q7C36_010311</name>
</gene>
<dbReference type="EMBL" id="JAVHJS010000010">
    <property type="protein sequence ID" value="KAK2845457.1"/>
    <property type="molecule type" value="Genomic_DNA"/>
</dbReference>
<dbReference type="CDD" id="cd19549">
    <property type="entry name" value="serpinA_A1AT-like"/>
    <property type="match status" value="1"/>
</dbReference>
<evidence type="ECO:0000256" key="4">
    <source>
        <dbReference type="ARBA" id="ARBA00022723"/>
    </source>
</evidence>
<dbReference type="PANTHER" id="PTHR11461:SF375">
    <property type="entry name" value="THYROXINE-BINDING GLOBULIN"/>
    <property type="match status" value="1"/>
</dbReference>
<dbReference type="SMART" id="SM00093">
    <property type="entry name" value="SERPIN"/>
    <property type="match status" value="2"/>
</dbReference>
<evidence type="ECO:0000256" key="7">
    <source>
        <dbReference type="ARBA" id="ARBA00022833"/>
    </source>
</evidence>
<dbReference type="InterPro" id="IPR013083">
    <property type="entry name" value="Znf_RING/FYVE/PHD"/>
</dbReference>
<dbReference type="Gene3D" id="2.30.39.10">
    <property type="entry name" value="Alpha-1-antitrypsin, domain 1"/>
    <property type="match status" value="2"/>
</dbReference>
<evidence type="ECO:0000256" key="2">
    <source>
        <dbReference type="ARBA" id="ARBA00009500"/>
    </source>
</evidence>
<feature type="region of interest" description="Disordered" evidence="15">
    <location>
        <begin position="200"/>
        <end position="242"/>
    </location>
</feature>
<evidence type="ECO:0000256" key="3">
    <source>
        <dbReference type="ARBA" id="ARBA00022525"/>
    </source>
</evidence>
<proteinExistence type="inferred from homology"/>
<evidence type="ECO:0000256" key="1">
    <source>
        <dbReference type="ARBA" id="ARBA00004613"/>
    </source>
</evidence>
<comment type="function">
    <text evidence="9">Major thyroid hormone transport protein in serum.</text>
</comment>
<sequence length="1402" mass="158377">MVPVPRGKQPGLVKETVSPVSFYKNKLILSLFSLGKTVMADENTHLCSNCKHDIPEANFTTHEIHCRRNIALCDVCQEPVPRAQLLQHKEQEHSQELCKCGLKIEKRLLETHQSLECSQRLVPCQYCELELVFSQAVEHEEYCGTRTEPCPVCKCNIMLREKAIHPALCGSLTPPQDRRMTSQSPGAWFETQSIHNLLRGQERSNNYNSSAGLTERRGLPRPLESRLHNSTRGAVGSGAGRNVAQRNNEFSHLLDQDTELENNNNSLLWPLNQLPDSDSSGLDYLLALSLQSDGDTEEPDVQQGLWTDVWDRRYGRAPAPGTFSSQISSGNNNNTPVSTNTSSEIMLPCEFCEELFPEEDLILHQTGCSPASAIASFSKQPSSLYPEEPFPDNDIIPPRTPSPPNLPHSVSPLSYSPPSSPIAGDVLIPCEFCGVTLEENVVFHHQDKCDLRPATAYRPDGASPSPWKPIQSTNERCERSSLERHRRVKHQADPVAVMPDLHGWQSCKFPTDPRKPSAFRSLSNSGKNTNAELQGKSRGPSGKDTETHSSHLDPFSRSYSSSIAGSSGTQSRDQAEGRRCQKNTAMSKVSKKQNTEKEKEEETIQQFGEDLLDLGRSVMARCVLRVLWCCFSFVLIYTSVHGDPQQHSDSDDRENHMKALSEMNNDFAFRLYKSIVSGAQSQNVFFSPLSVSMALAALSLGAGGETHQQLLTGLGFNSSLFTSEEMHQAFLDLLQNLNQRTGVDLNVGSAVYVNNTFKPRPEFLENLKHFYLSEGFSVDFTKQKETSKQINKYVIEKTHGKIRKFIKVLDTRTLMCLISYIYFKGKWSIPFRPQNTRKEAFYVDKETTVQVEMMYERNHFNSYFDPELSTIAVRLDYNDSFSMILALPDDLNVLQEALHPHHIANWNRQMSKRKYALYLPKLSLKTSYFLNNILAQIGMKDLFTEKANFTGITDEQVYVSEAVHKATLDVDETGTTATAVGENCYLGRSVMVRCVLCVLWCCFFFVLIYTSVHGVPKHPYSVYCENLLKVLSEMNNDFAFRLYKSIVSGAQSQNLFFSPLSVSTALAALSLGAVGETHQQLLTGLGFNSSLFTSEEMYQAFLDLLQNLNQRTGVELNMGSAVYFNNSFKPRPEFLEDLKRFCLSEGFSVDFKKTSETSDQINNYVSEKTHGKIRKFIENLDARTIMYLLSYIYFKGKWTIPFEPKHTRADQFHVDEGITVPIQMMYVRDDFYSYYDQQLSVTVLHLNYKDSFSMILALPVNNITILEEVLRPHHITRWQKWMSKRGYGIFLPKLSLKTSYSLNSILSEMGFMDMFTAKANFSRISDENLLVSEAVHKATLDVDEAGATATAVTGIGFMPLSGRFFKTIKFDRPFMTFIVDQKTNNILFMGKIVNPANSDVHQ</sequence>
<feature type="compositionally biased region" description="Basic and acidic residues" evidence="15">
    <location>
        <begin position="214"/>
        <end position="227"/>
    </location>
</feature>
<keyword evidence="5" id="KW-0732">Signal</keyword>
<dbReference type="Pfam" id="PF21366">
    <property type="entry name" value="TRAFD1-XIAF1_ZnF"/>
    <property type="match status" value="1"/>
</dbReference>
<dbReference type="PANTHER" id="PTHR11461">
    <property type="entry name" value="SERINE PROTEASE INHIBITOR, SERPIN"/>
    <property type="match status" value="1"/>
</dbReference>
<evidence type="ECO:0000259" key="16">
    <source>
        <dbReference type="PROSITE" id="PS50145"/>
    </source>
</evidence>
<evidence type="ECO:0000256" key="13">
    <source>
        <dbReference type="PROSITE-ProRule" id="PRU00207"/>
    </source>
</evidence>
<dbReference type="Gene3D" id="3.30.40.10">
    <property type="entry name" value="Zinc/RING finger domain, C3HC4 (zinc finger)"/>
    <property type="match status" value="1"/>
</dbReference>
<evidence type="ECO:0000313" key="17">
    <source>
        <dbReference type="EMBL" id="KAK2845457.1"/>
    </source>
</evidence>
<protein>
    <recommendedName>
        <fullName evidence="10">Thyroxine-binding globulin</fullName>
    </recommendedName>
    <alternativeName>
        <fullName evidence="12">Serpin A7</fullName>
    </alternativeName>
    <alternativeName>
        <fullName evidence="11">T4-binding globulin</fullName>
    </alternativeName>
</protein>
<feature type="region of interest" description="Disordered" evidence="15">
    <location>
        <begin position="507"/>
        <end position="602"/>
    </location>
</feature>
<feature type="compositionally biased region" description="Low complexity" evidence="15">
    <location>
        <begin position="556"/>
        <end position="571"/>
    </location>
</feature>
<dbReference type="GO" id="GO:0008270">
    <property type="term" value="F:zinc ion binding"/>
    <property type="evidence" value="ECO:0007669"/>
    <property type="project" value="UniProtKB-KW"/>
</dbReference>
<dbReference type="FunFam" id="2.10.310.10:FF:000001">
    <property type="entry name" value="Serpin family A member 1"/>
    <property type="match status" value="1"/>
</dbReference>